<organism evidence="1">
    <name type="scientific">Tanacetum cinerariifolium</name>
    <name type="common">Dalmatian daisy</name>
    <name type="synonym">Chrysanthemum cinerariifolium</name>
    <dbReference type="NCBI Taxonomy" id="118510"/>
    <lineage>
        <taxon>Eukaryota</taxon>
        <taxon>Viridiplantae</taxon>
        <taxon>Streptophyta</taxon>
        <taxon>Embryophyta</taxon>
        <taxon>Tracheophyta</taxon>
        <taxon>Spermatophyta</taxon>
        <taxon>Magnoliopsida</taxon>
        <taxon>eudicotyledons</taxon>
        <taxon>Gunneridae</taxon>
        <taxon>Pentapetalae</taxon>
        <taxon>asterids</taxon>
        <taxon>campanulids</taxon>
        <taxon>Asterales</taxon>
        <taxon>Asteraceae</taxon>
        <taxon>Asteroideae</taxon>
        <taxon>Anthemideae</taxon>
        <taxon>Anthemidinae</taxon>
        <taxon>Tanacetum</taxon>
    </lineage>
</organism>
<dbReference type="EMBL" id="BKCJ010569447">
    <property type="protein sequence ID" value="GFB18029.1"/>
    <property type="molecule type" value="Genomic_DNA"/>
</dbReference>
<sequence>MMDADNELAARLHEEEQGELTIKEKSRLFMEVMDKRKKHFAKLSAEEKIIKPPTKAQKRNQICVYLKNVAEYTHNQLKNKTFDEVQNAFDKTMKQENAKNQRVEEENDSAELKRCLEMVPNDGDNVTIEATPLTSKSPTIVDYKIYKEERKSYF</sequence>
<comment type="caution">
    <text evidence="1">The sequence shown here is derived from an EMBL/GenBank/DDBJ whole genome shotgun (WGS) entry which is preliminary data.</text>
</comment>
<evidence type="ECO:0000313" key="1">
    <source>
        <dbReference type="EMBL" id="GFB18029.1"/>
    </source>
</evidence>
<gene>
    <name evidence="1" type="ORF">Tci_690000</name>
</gene>
<dbReference type="AlphaFoldDB" id="A0A699L2L0"/>
<name>A0A699L2L0_TANCI</name>
<proteinExistence type="predicted"/>
<reference evidence="1" key="1">
    <citation type="journal article" date="2019" name="Sci. Rep.">
        <title>Draft genome of Tanacetum cinerariifolium, the natural source of mosquito coil.</title>
        <authorList>
            <person name="Yamashiro T."/>
            <person name="Shiraishi A."/>
            <person name="Satake H."/>
            <person name="Nakayama K."/>
        </authorList>
    </citation>
    <scope>NUCLEOTIDE SEQUENCE</scope>
</reference>
<accession>A0A699L2L0</accession>
<protein>
    <submittedName>
        <fullName evidence="1">Uncharacterized protein</fullName>
    </submittedName>
</protein>